<evidence type="ECO:0000256" key="3">
    <source>
        <dbReference type="ARBA" id="ARBA00023172"/>
    </source>
</evidence>
<dbReference type="Proteomes" id="UP000283269">
    <property type="component" value="Unassembled WGS sequence"/>
</dbReference>
<comment type="subcellular location">
    <subcellularLocation>
        <location evidence="1">Nucleus</location>
    </subcellularLocation>
</comment>
<evidence type="ECO:0000313" key="8">
    <source>
        <dbReference type="Proteomes" id="UP000283269"/>
    </source>
</evidence>
<evidence type="ECO:0000313" key="7">
    <source>
        <dbReference type="EMBL" id="PPQ93676.1"/>
    </source>
</evidence>
<dbReference type="GO" id="GO:0010774">
    <property type="term" value="P:meiotic strand invasion involved in reciprocal meiotic recombination"/>
    <property type="evidence" value="ECO:0007669"/>
    <property type="project" value="TreeGrafter"/>
</dbReference>
<dbReference type="Gene3D" id="1.10.10.10">
    <property type="entry name" value="Winged helix-like DNA-binding domain superfamily/Winged helix DNA-binding domain"/>
    <property type="match status" value="1"/>
</dbReference>
<sequence length="241" mass="27079">MSSSKGKPEGKIVILKGQEAENAVLDYVKRMNRPYGVVDVAANLKGAVPKTAVQKVLVALAEKGELIQKVYGKTTFFVYNQAKTDCLSNESIDQLKKELSEIDDQNQASSSELKSYSTELARIKATPTDCELDSQIEATKSRRKISQVTGALQPLRSGAPPITAEELECIYADWTKWRAEWIRRRKVFITFWQLATDTLPPQDAKILEEDLGIEKDTPEHVSLEQGSLCQPQRNLLKRKRL</sequence>
<evidence type="ECO:0000256" key="5">
    <source>
        <dbReference type="ARBA" id="ARBA00023254"/>
    </source>
</evidence>
<evidence type="ECO:0000256" key="1">
    <source>
        <dbReference type="ARBA" id="ARBA00004123"/>
    </source>
</evidence>
<evidence type="ECO:0000256" key="4">
    <source>
        <dbReference type="ARBA" id="ARBA00023242"/>
    </source>
</evidence>
<dbReference type="EMBL" id="NHYD01000644">
    <property type="protein sequence ID" value="PPQ93676.1"/>
    <property type="molecule type" value="Genomic_DNA"/>
</dbReference>
<keyword evidence="8" id="KW-1185">Reference proteome</keyword>
<dbReference type="AlphaFoldDB" id="A0A409XSL0"/>
<dbReference type="GO" id="GO:0003690">
    <property type="term" value="F:double-stranded DNA binding"/>
    <property type="evidence" value="ECO:0007669"/>
    <property type="project" value="TreeGrafter"/>
</dbReference>
<dbReference type="GO" id="GO:0120230">
    <property type="term" value="F:recombinase activator activity"/>
    <property type="evidence" value="ECO:0007669"/>
    <property type="project" value="TreeGrafter"/>
</dbReference>
<dbReference type="FunCoup" id="A0A409XSL0">
    <property type="interactions" value="209"/>
</dbReference>
<dbReference type="InterPro" id="IPR036388">
    <property type="entry name" value="WH-like_DNA-bd_sf"/>
</dbReference>
<evidence type="ECO:0000259" key="6">
    <source>
        <dbReference type="Pfam" id="PF07106"/>
    </source>
</evidence>
<dbReference type="Pfam" id="PF07106">
    <property type="entry name" value="WHD_TBPIP"/>
    <property type="match status" value="1"/>
</dbReference>
<keyword evidence="3" id="KW-0233">DNA recombination</keyword>
<reference evidence="7 8" key="1">
    <citation type="journal article" date="2018" name="Evol. Lett.">
        <title>Horizontal gene cluster transfer increased hallucinogenic mushroom diversity.</title>
        <authorList>
            <person name="Reynolds H.T."/>
            <person name="Vijayakumar V."/>
            <person name="Gluck-Thaler E."/>
            <person name="Korotkin H.B."/>
            <person name="Matheny P.B."/>
            <person name="Slot J.C."/>
        </authorList>
    </citation>
    <scope>NUCLEOTIDE SEQUENCE [LARGE SCALE GENOMIC DNA]</scope>
    <source>
        <strain evidence="7 8">2631</strain>
    </source>
</reference>
<dbReference type="GO" id="GO:0120231">
    <property type="term" value="C:DNA recombinase auxiliary factor complex"/>
    <property type="evidence" value="ECO:0007669"/>
    <property type="project" value="TreeGrafter"/>
</dbReference>
<dbReference type="InParanoid" id="A0A409XSL0"/>
<organism evidence="7 8">
    <name type="scientific">Psilocybe cyanescens</name>
    <dbReference type="NCBI Taxonomy" id="93625"/>
    <lineage>
        <taxon>Eukaryota</taxon>
        <taxon>Fungi</taxon>
        <taxon>Dikarya</taxon>
        <taxon>Basidiomycota</taxon>
        <taxon>Agaricomycotina</taxon>
        <taxon>Agaricomycetes</taxon>
        <taxon>Agaricomycetidae</taxon>
        <taxon>Agaricales</taxon>
        <taxon>Agaricineae</taxon>
        <taxon>Strophariaceae</taxon>
        <taxon>Psilocybe</taxon>
    </lineage>
</organism>
<comment type="similarity">
    <text evidence="2">Belongs to the HOP2 family.</text>
</comment>
<keyword evidence="5" id="KW-0469">Meiosis</keyword>
<dbReference type="GO" id="GO:0000794">
    <property type="term" value="C:condensed nuclear chromosome"/>
    <property type="evidence" value="ECO:0007669"/>
    <property type="project" value="TreeGrafter"/>
</dbReference>
<accession>A0A409XSL0</accession>
<feature type="domain" description="Homologous-pairing protein 2 winged helix" evidence="6">
    <location>
        <begin position="19"/>
        <end position="80"/>
    </location>
</feature>
<evidence type="ECO:0000256" key="2">
    <source>
        <dbReference type="ARBA" id="ARBA00007922"/>
    </source>
</evidence>
<name>A0A409XSL0_PSICY</name>
<proteinExistence type="inferred from homology"/>
<dbReference type="STRING" id="93625.A0A409XSL0"/>
<comment type="caution">
    <text evidence="7">The sequence shown here is derived from an EMBL/GenBank/DDBJ whole genome shotgun (WGS) entry which is preliminary data.</text>
</comment>
<protein>
    <recommendedName>
        <fullName evidence="6">Homologous-pairing protein 2 winged helix domain-containing protein</fullName>
    </recommendedName>
</protein>
<gene>
    <name evidence="7" type="ORF">CVT25_012735</name>
</gene>
<dbReference type="PANTHER" id="PTHR15938:SF0">
    <property type="entry name" value="HOMOLOGOUS-PAIRING PROTEIN 2 HOMOLOG"/>
    <property type="match status" value="1"/>
</dbReference>
<dbReference type="GO" id="GO:0000709">
    <property type="term" value="P:meiotic joint molecule formation"/>
    <property type="evidence" value="ECO:0007669"/>
    <property type="project" value="TreeGrafter"/>
</dbReference>
<dbReference type="OrthoDB" id="272266at2759"/>
<dbReference type="PANTHER" id="PTHR15938">
    <property type="entry name" value="TBP-1 INTERACTING PROTEIN"/>
    <property type="match status" value="1"/>
</dbReference>
<dbReference type="InterPro" id="IPR010776">
    <property type="entry name" value="Hop2_WH_dom"/>
</dbReference>
<keyword evidence="4" id="KW-0539">Nucleus</keyword>
<dbReference type="GO" id="GO:0007129">
    <property type="term" value="P:homologous chromosome pairing at meiosis"/>
    <property type="evidence" value="ECO:0007669"/>
    <property type="project" value="TreeGrafter"/>
</dbReference>